<evidence type="ECO:0000313" key="3">
    <source>
        <dbReference type="Proteomes" id="UP000199375"/>
    </source>
</evidence>
<dbReference type="AlphaFoldDB" id="A0A1C4U358"/>
<gene>
    <name evidence="2" type="ORF">GA0070558_10271</name>
</gene>
<evidence type="ECO:0000259" key="1">
    <source>
        <dbReference type="Pfam" id="PF13349"/>
    </source>
</evidence>
<name>A0A1C4U358_9ACTN</name>
<protein>
    <submittedName>
        <fullName evidence="2">Putative adhesin</fullName>
    </submittedName>
</protein>
<dbReference type="InterPro" id="IPR025164">
    <property type="entry name" value="Toastrack_DUF4097"/>
</dbReference>
<evidence type="ECO:0000313" key="2">
    <source>
        <dbReference type="EMBL" id="SCE66096.1"/>
    </source>
</evidence>
<reference evidence="2 3" key="1">
    <citation type="submission" date="2016-06" db="EMBL/GenBank/DDBJ databases">
        <authorList>
            <person name="Kjaerup R.B."/>
            <person name="Dalgaard T.S."/>
            <person name="Juul-Madsen H.R."/>
        </authorList>
    </citation>
    <scope>NUCLEOTIDE SEQUENCE [LARGE SCALE GENOMIC DNA]</scope>
    <source>
        <strain evidence="2 3">DSM 45626</strain>
    </source>
</reference>
<sequence>MASHPTAHATRPARATCGVPARAVAVGAVAALILLAGCDNLSLRRLDFDDVESTRIARVTVLPGSGDVTVVGGGPAGQVRIKRVLRYHGDQPEARYEIRGDELVLDTDCGSRCTISYEVNAPEGVAVSGATGSGNVTLSRVGEVDFRLDSGNLEITRATGAVRAEASSGNVEVDDVRGPATLRTSSGDVTGSRLGGQVDAEAESGDVTVELAVPASVRAHAASGDVQLVVPAGRYRVRSDVDSDDAELGIVDDPGASLLLDVAADSGNLTVTAR</sequence>
<dbReference type="Pfam" id="PF13349">
    <property type="entry name" value="DUF4097"/>
    <property type="match status" value="1"/>
</dbReference>
<dbReference type="RefSeq" id="WP_091275548.1">
    <property type="nucleotide sequence ID" value="NZ_FMCW01000002.1"/>
</dbReference>
<feature type="domain" description="DUF4097" evidence="1">
    <location>
        <begin position="131"/>
        <end position="238"/>
    </location>
</feature>
<dbReference type="Proteomes" id="UP000199375">
    <property type="component" value="Unassembled WGS sequence"/>
</dbReference>
<proteinExistence type="predicted"/>
<dbReference type="EMBL" id="FMCW01000002">
    <property type="protein sequence ID" value="SCE66096.1"/>
    <property type="molecule type" value="Genomic_DNA"/>
</dbReference>
<organism evidence="2 3">
    <name type="scientific">Micromonospora haikouensis</name>
    <dbReference type="NCBI Taxonomy" id="686309"/>
    <lineage>
        <taxon>Bacteria</taxon>
        <taxon>Bacillati</taxon>
        <taxon>Actinomycetota</taxon>
        <taxon>Actinomycetes</taxon>
        <taxon>Micromonosporales</taxon>
        <taxon>Micromonosporaceae</taxon>
        <taxon>Micromonospora</taxon>
    </lineage>
</organism>
<accession>A0A1C4U358</accession>